<proteinExistence type="predicted"/>
<accession>A0ABU0R9E1</accession>
<keyword evidence="3" id="KW-0804">Transcription</keyword>
<dbReference type="InterPro" id="IPR023187">
    <property type="entry name" value="Tscrpt_reg_MarR-type_CS"/>
</dbReference>
<dbReference type="InterPro" id="IPR036388">
    <property type="entry name" value="WH-like_DNA-bd_sf"/>
</dbReference>
<sequence>MSLQDTSPESIGLDGELISSLIPAVAKAHRKLAGSLLQDLGLAAGQQFVLMLLWNESPQAQADLTRQLMVEPPTTAKMLARLESAGFIARERSATDRRVVLVSLTPAGRALQEPVNEVWHRLEELTTNGLSPAEQDQLRVLLTRVAGSIATGSTKLPVEE</sequence>
<dbReference type="EMBL" id="JAUSYY010000001">
    <property type="protein sequence ID" value="MDQ0893831.1"/>
    <property type="molecule type" value="Genomic_DNA"/>
</dbReference>
<evidence type="ECO:0000256" key="3">
    <source>
        <dbReference type="ARBA" id="ARBA00023163"/>
    </source>
</evidence>
<evidence type="ECO:0000256" key="2">
    <source>
        <dbReference type="ARBA" id="ARBA00023125"/>
    </source>
</evidence>
<keyword evidence="6" id="KW-1185">Reference proteome</keyword>
<dbReference type="Pfam" id="PF01047">
    <property type="entry name" value="MarR"/>
    <property type="match status" value="1"/>
</dbReference>
<dbReference type="PANTHER" id="PTHR42756:SF1">
    <property type="entry name" value="TRANSCRIPTIONAL REPRESSOR OF EMRAB OPERON"/>
    <property type="match status" value="1"/>
</dbReference>
<dbReference type="SMART" id="SM00347">
    <property type="entry name" value="HTH_MARR"/>
    <property type="match status" value="1"/>
</dbReference>
<dbReference type="Gene3D" id="1.10.10.10">
    <property type="entry name" value="Winged helix-like DNA-binding domain superfamily/Winged helix DNA-binding domain"/>
    <property type="match status" value="1"/>
</dbReference>
<dbReference type="InterPro" id="IPR000835">
    <property type="entry name" value="HTH_MarR-typ"/>
</dbReference>
<keyword evidence="2 5" id="KW-0238">DNA-binding</keyword>
<dbReference type="InterPro" id="IPR036390">
    <property type="entry name" value="WH_DNA-bd_sf"/>
</dbReference>
<dbReference type="SUPFAM" id="SSF46785">
    <property type="entry name" value="Winged helix' DNA-binding domain"/>
    <property type="match status" value="1"/>
</dbReference>
<organism evidence="5 6">
    <name type="scientific">Agromyces ramosus</name>
    <dbReference type="NCBI Taxonomy" id="33879"/>
    <lineage>
        <taxon>Bacteria</taxon>
        <taxon>Bacillati</taxon>
        <taxon>Actinomycetota</taxon>
        <taxon>Actinomycetes</taxon>
        <taxon>Micrococcales</taxon>
        <taxon>Microbacteriaceae</taxon>
        <taxon>Agromyces</taxon>
    </lineage>
</organism>
<comment type="caution">
    <text evidence="5">The sequence shown here is derived from an EMBL/GenBank/DDBJ whole genome shotgun (WGS) entry which is preliminary data.</text>
</comment>
<name>A0ABU0R9E1_9MICO</name>
<dbReference type="RefSeq" id="WP_307040578.1">
    <property type="nucleotide sequence ID" value="NZ_JAUSYY010000001.1"/>
</dbReference>
<gene>
    <name evidence="5" type="ORF">QFZ26_001386</name>
</gene>
<evidence type="ECO:0000313" key="5">
    <source>
        <dbReference type="EMBL" id="MDQ0893831.1"/>
    </source>
</evidence>
<dbReference type="GO" id="GO:0003677">
    <property type="term" value="F:DNA binding"/>
    <property type="evidence" value="ECO:0007669"/>
    <property type="project" value="UniProtKB-KW"/>
</dbReference>
<evidence type="ECO:0000256" key="1">
    <source>
        <dbReference type="ARBA" id="ARBA00023015"/>
    </source>
</evidence>
<feature type="domain" description="HTH marR-type" evidence="4">
    <location>
        <begin position="15"/>
        <end position="147"/>
    </location>
</feature>
<dbReference type="PANTHER" id="PTHR42756">
    <property type="entry name" value="TRANSCRIPTIONAL REGULATOR, MARR"/>
    <property type="match status" value="1"/>
</dbReference>
<evidence type="ECO:0000313" key="6">
    <source>
        <dbReference type="Proteomes" id="UP001239083"/>
    </source>
</evidence>
<reference evidence="5 6" key="1">
    <citation type="submission" date="2023-07" db="EMBL/GenBank/DDBJ databases">
        <title>Comparative genomics of wheat-associated soil bacteria to identify genetic determinants of phenazine resistance.</title>
        <authorList>
            <person name="Mouncey N."/>
        </authorList>
    </citation>
    <scope>NUCLEOTIDE SEQUENCE [LARGE SCALE GENOMIC DNA]</scope>
    <source>
        <strain evidence="5 6">V3I3</strain>
    </source>
</reference>
<dbReference type="PROSITE" id="PS01117">
    <property type="entry name" value="HTH_MARR_1"/>
    <property type="match status" value="1"/>
</dbReference>
<evidence type="ECO:0000259" key="4">
    <source>
        <dbReference type="PROSITE" id="PS50995"/>
    </source>
</evidence>
<dbReference type="PRINTS" id="PR00598">
    <property type="entry name" value="HTHMARR"/>
</dbReference>
<dbReference type="PROSITE" id="PS50995">
    <property type="entry name" value="HTH_MARR_2"/>
    <property type="match status" value="1"/>
</dbReference>
<dbReference type="Proteomes" id="UP001239083">
    <property type="component" value="Unassembled WGS sequence"/>
</dbReference>
<keyword evidence="1" id="KW-0805">Transcription regulation</keyword>
<protein>
    <submittedName>
        <fullName evidence="5">DNA-binding MarR family transcriptional regulator</fullName>
    </submittedName>
</protein>